<keyword evidence="3" id="KW-1185">Reference proteome</keyword>
<sequence>MEAGRSSRVGRSIEHGHGQYTEMQEPPPPQLTSPSSSSSPCLLQIGTSSRPLLSSQSLSQSALLPG</sequence>
<organism evidence="2 3">
    <name type="scientific">Amborella trichopoda</name>
    <dbReference type="NCBI Taxonomy" id="13333"/>
    <lineage>
        <taxon>Eukaryota</taxon>
        <taxon>Viridiplantae</taxon>
        <taxon>Streptophyta</taxon>
        <taxon>Embryophyta</taxon>
        <taxon>Tracheophyta</taxon>
        <taxon>Spermatophyta</taxon>
        <taxon>Magnoliopsida</taxon>
        <taxon>Amborellales</taxon>
        <taxon>Amborellaceae</taxon>
        <taxon>Amborella</taxon>
    </lineage>
</organism>
<reference evidence="3" key="1">
    <citation type="journal article" date="2013" name="Science">
        <title>The Amborella genome and the evolution of flowering plants.</title>
        <authorList>
            <consortium name="Amborella Genome Project"/>
        </authorList>
    </citation>
    <scope>NUCLEOTIDE SEQUENCE [LARGE SCALE GENOMIC DNA]</scope>
</reference>
<dbReference type="AlphaFoldDB" id="W1PYS7"/>
<dbReference type="Gramene" id="ERN13254">
    <property type="protein sequence ID" value="ERN13254"/>
    <property type="gene ID" value="AMTR_s00040p00234450"/>
</dbReference>
<feature type="compositionally biased region" description="Low complexity" evidence="1">
    <location>
        <begin position="48"/>
        <end position="66"/>
    </location>
</feature>
<evidence type="ECO:0000256" key="1">
    <source>
        <dbReference type="SAM" id="MobiDB-lite"/>
    </source>
</evidence>
<dbReference type="HOGENOM" id="CLU_2834541_0_0_1"/>
<name>W1PYS7_AMBTC</name>
<protein>
    <submittedName>
        <fullName evidence="2">Uncharacterized protein</fullName>
    </submittedName>
</protein>
<dbReference type="Proteomes" id="UP000017836">
    <property type="component" value="Unassembled WGS sequence"/>
</dbReference>
<evidence type="ECO:0000313" key="3">
    <source>
        <dbReference type="Proteomes" id="UP000017836"/>
    </source>
</evidence>
<dbReference type="EMBL" id="KI392591">
    <property type="protein sequence ID" value="ERN13254.1"/>
    <property type="molecule type" value="Genomic_DNA"/>
</dbReference>
<proteinExistence type="predicted"/>
<accession>W1PYS7</accession>
<gene>
    <name evidence="2" type="ORF">AMTR_s00040p00234450</name>
</gene>
<evidence type="ECO:0000313" key="2">
    <source>
        <dbReference type="EMBL" id="ERN13254.1"/>
    </source>
</evidence>
<feature type="region of interest" description="Disordered" evidence="1">
    <location>
        <begin position="1"/>
        <end position="66"/>
    </location>
</feature>